<dbReference type="Gene3D" id="3.90.580.10">
    <property type="entry name" value="Zinc finger, CHC2-type domain"/>
    <property type="match status" value="1"/>
</dbReference>
<dbReference type="InterPro" id="IPR034151">
    <property type="entry name" value="TOPRIM_DnaG_bac"/>
</dbReference>
<keyword evidence="2" id="KW-0863">Zinc-finger</keyword>
<dbReference type="Gene3D" id="3.90.980.10">
    <property type="entry name" value="DNA primase, catalytic core, N-terminal domain"/>
    <property type="match status" value="1"/>
</dbReference>
<dbReference type="CDD" id="cd03364">
    <property type="entry name" value="TOPRIM_DnaG_primases"/>
    <property type="match status" value="1"/>
</dbReference>
<dbReference type="InterPro" id="IPR050219">
    <property type="entry name" value="DnaG_primase"/>
</dbReference>
<dbReference type="SUPFAM" id="SSF57783">
    <property type="entry name" value="Zinc beta-ribbon"/>
    <property type="match status" value="1"/>
</dbReference>
<feature type="domain" description="Zinc finger CHC2-type" evidence="4">
    <location>
        <begin position="73"/>
        <end position="127"/>
    </location>
</feature>
<dbReference type="Pfam" id="PF08275">
    <property type="entry name" value="DNAG_N"/>
    <property type="match status" value="1"/>
</dbReference>
<protein>
    <submittedName>
        <fullName evidence="5">DNA primase</fullName>
    </submittedName>
</protein>
<reference evidence="5 6" key="1">
    <citation type="journal article" date="2001" name="Nature">
        <title>The highly reduced genome of an enslaved algal nucleus.</title>
        <authorList>
            <person name="Douglas S."/>
            <person name="Zauner S."/>
            <person name="Fraunholz M."/>
            <person name="Beaton M."/>
            <person name="Penny S."/>
            <person name="Deng L."/>
            <person name="Wu X."/>
            <person name="Reith M."/>
            <person name="Cavalier-Smith T."/>
            <person name="Maier U."/>
        </authorList>
    </citation>
    <scope>NUCLEOTIDE SEQUENCE [LARGE SCALE GENOMIC DNA]</scope>
</reference>
<dbReference type="AlphaFoldDB" id="Q9AW16"/>
<sequence>MFISYHNINYFKKNKQLNYFDHQYFNFRCKGKLNYFFKENYKTATFCNYKQDLIKIENFKKINLIFEKKGENFFAICPFHSEKTPSFCLNLNKNLFYCFGCGISGNYSKLVYLFKNKIDTHELNDFFYTNTKSDNSNFNINNIEMSEFQTLNLYFKLDKFYHKNLKETKFYMLYKFRNLSNLTMKILNLGYSNKKISQIINCQENHEYLRLLKTKTMKYVVFDKINKKVVIRDIFNERLVIPIRNIYCLTLGFGARTINSKKIPKYLNSKENKFFKKKKILFSEEIKSNISLKSKCCLICEGYLDSITLFQNGIRFSVASLGGSSNNFQIFKSFLISDYFHTMLFFDFDNAGKLFTFRLIKYFLKLGKNDYILSAISLSDLDYIKDPDEYLTEYKSQKLVNCLLNNFIPIYYWIYLNSRYTTFSNNLIYNEILKINAQGILTNSTFNSLIFINKFFHLFLIETNYFIQIRTIILIIMEQTNIKNYELEIPKMEFIQLKKLSILFLITKFANDFKESGKKMSYQKNLSSKNMIYKIFTRLNYIENSILSKLALQEIFQIRTKLFSNHKSLYENFSRNLFHNSFLGATDVNFELNLVYKNDESYNCKKIKCKLSRLKLNNQFLDVNLEFSQKKKFKNVLFLYKLYKMKNVLKP</sequence>
<dbReference type="PANTHER" id="PTHR30313:SF2">
    <property type="entry name" value="DNA PRIMASE"/>
    <property type="match status" value="1"/>
</dbReference>
<dbReference type="SUPFAM" id="SSF56731">
    <property type="entry name" value="DNA primase core"/>
    <property type="match status" value="1"/>
</dbReference>
<dbReference type="InterPro" id="IPR036977">
    <property type="entry name" value="DNA_primase_Znf_CHC2"/>
</dbReference>
<dbReference type="SMART" id="SM00400">
    <property type="entry name" value="ZnF_CHCC"/>
    <property type="match status" value="1"/>
</dbReference>
<dbReference type="GO" id="GO:0005737">
    <property type="term" value="C:cytoplasm"/>
    <property type="evidence" value="ECO:0007669"/>
    <property type="project" value="TreeGrafter"/>
</dbReference>
<name>Q9AW16_GUITH</name>
<dbReference type="InterPro" id="IPR013264">
    <property type="entry name" value="DNAG_N"/>
</dbReference>
<dbReference type="Pfam" id="PF13155">
    <property type="entry name" value="Toprim_2"/>
    <property type="match status" value="1"/>
</dbReference>
<dbReference type="PIR" id="F90111">
    <property type="entry name" value="F90111"/>
</dbReference>
<dbReference type="InterPro" id="IPR037068">
    <property type="entry name" value="DNA_primase_core_N_sf"/>
</dbReference>
<proteinExistence type="predicted"/>
<keyword evidence="3" id="KW-0862">Zinc</keyword>
<organism evidence="5 6">
    <name type="scientific">Guillardia theta</name>
    <name type="common">Cryptophyte</name>
    <name type="synonym">Cryptomonas phi</name>
    <dbReference type="NCBI Taxonomy" id="55529"/>
    <lineage>
        <taxon>Eukaryota</taxon>
        <taxon>Cryptophyceae</taxon>
        <taxon>Pyrenomonadales</taxon>
        <taxon>Geminigeraceae</taxon>
        <taxon>Guillardia</taxon>
    </lineage>
</organism>
<dbReference type="RefSeq" id="XP_001713271.1">
    <property type="nucleotide sequence ID" value="XM_001713219.1"/>
</dbReference>
<dbReference type="GO" id="GO:0008270">
    <property type="term" value="F:zinc ion binding"/>
    <property type="evidence" value="ECO:0007669"/>
    <property type="project" value="UniProtKB-KW"/>
</dbReference>
<dbReference type="Proteomes" id="UP000242167">
    <property type="component" value="Nucleomorph 2"/>
</dbReference>
<dbReference type="GO" id="GO:0000428">
    <property type="term" value="C:DNA-directed RNA polymerase complex"/>
    <property type="evidence" value="ECO:0007669"/>
    <property type="project" value="UniProtKB-KW"/>
</dbReference>
<evidence type="ECO:0000313" key="6">
    <source>
        <dbReference type="Proteomes" id="UP000242167"/>
    </source>
</evidence>
<gene>
    <name evidence="5" type="primary">dnaG</name>
</gene>
<dbReference type="Pfam" id="PF01807">
    <property type="entry name" value="Zn_ribbon_DnaG"/>
    <property type="match status" value="1"/>
</dbReference>
<evidence type="ECO:0000256" key="3">
    <source>
        <dbReference type="ARBA" id="ARBA00022833"/>
    </source>
</evidence>
<evidence type="ECO:0000313" key="5">
    <source>
        <dbReference type="EMBL" id="CAC27055.1"/>
    </source>
</evidence>
<dbReference type="GO" id="GO:0003899">
    <property type="term" value="F:DNA-directed RNA polymerase activity"/>
    <property type="evidence" value="ECO:0007669"/>
    <property type="project" value="InterPro"/>
</dbReference>
<dbReference type="GeneID" id="857454"/>
<dbReference type="PANTHER" id="PTHR30313">
    <property type="entry name" value="DNA PRIMASE"/>
    <property type="match status" value="1"/>
</dbReference>
<evidence type="ECO:0000259" key="4">
    <source>
        <dbReference type="SMART" id="SM00400"/>
    </source>
</evidence>
<dbReference type="GO" id="GO:0006269">
    <property type="term" value="P:DNA replication, synthesis of primer"/>
    <property type="evidence" value="ECO:0007669"/>
    <property type="project" value="TreeGrafter"/>
</dbReference>
<evidence type="ECO:0000256" key="1">
    <source>
        <dbReference type="ARBA" id="ARBA00022723"/>
    </source>
</evidence>
<evidence type="ECO:0000256" key="2">
    <source>
        <dbReference type="ARBA" id="ARBA00022771"/>
    </source>
</evidence>
<keyword evidence="1" id="KW-0479">Metal-binding</keyword>
<dbReference type="GO" id="GO:0003677">
    <property type="term" value="F:DNA binding"/>
    <property type="evidence" value="ECO:0007669"/>
    <property type="project" value="InterPro"/>
</dbReference>
<dbReference type="EMBL" id="AJ010592">
    <property type="protein sequence ID" value="CAC27055.1"/>
    <property type="molecule type" value="Genomic_DNA"/>
</dbReference>
<dbReference type="Gene3D" id="3.40.1360.10">
    <property type="match status" value="1"/>
</dbReference>
<accession>Q9AW16</accession>
<dbReference type="InterPro" id="IPR002694">
    <property type="entry name" value="Znf_CHC2"/>
</dbReference>